<gene>
    <name evidence="1" type="ORF">FAZ19_09775</name>
</gene>
<name>A0A4U0H1U8_9SPHI</name>
<proteinExistence type="predicted"/>
<dbReference type="AlphaFoldDB" id="A0A4U0H1U8"/>
<protein>
    <submittedName>
        <fullName evidence="1">Uncharacterized protein</fullName>
    </submittedName>
</protein>
<sequence length="189" mass="22430">MEKELERDRLFILTVRLQPRDIKRISSSLILLITILFVSCNSSNRETEEDNLRVESWKKGLRDGMYANLSQAINSGDCEAYKSASEYYFADDNWQEFFYYAFFMTKKYNCAYAHYDIYYFMNEELTINNAELSLDDGLRKEAIYHLLQAYYLNKELASEEIKEVFKNRNVPTLEEYKKIVDNGTKKISK</sequence>
<evidence type="ECO:0000313" key="2">
    <source>
        <dbReference type="Proteomes" id="UP000309872"/>
    </source>
</evidence>
<dbReference type="RefSeq" id="WP_136820557.1">
    <property type="nucleotide sequence ID" value="NZ_BMJX01000003.1"/>
</dbReference>
<dbReference type="OrthoDB" id="707842at2"/>
<evidence type="ECO:0000313" key="1">
    <source>
        <dbReference type="EMBL" id="TJY65428.1"/>
    </source>
</evidence>
<organism evidence="1 2">
    <name type="scientific">Sphingobacterium alkalisoli</name>
    <dbReference type="NCBI Taxonomy" id="1874115"/>
    <lineage>
        <taxon>Bacteria</taxon>
        <taxon>Pseudomonadati</taxon>
        <taxon>Bacteroidota</taxon>
        <taxon>Sphingobacteriia</taxon>
        <taxon>Sphingobacteriales</taxon>
        <taxon>Sphingobacteriaceae</taxon>
        <taxon>Sphingobacterium</taxon>
    </lineage>
</organism>
<dbReference type="Proteomes" id="UP000309872">
    <property type="component" value="Unassembled WGS sequence"/>
</dbReference>
<dbReference type="EMBL" id="SUKA01000003">
    <property type="protein sequence ID" value="TJY65428.1"/>
    <property type="molecule type" value="Genomic_DNA"/>
</dbReference>
<comment type="caution">
    <text evidence="1">The sequence shown here is derived from an EMBL/GenBank/DDBJ whole genome shotgun (WGS) entry which is preliminary data.</text>
</comment>
<reference evidence="1 2" key="1">
    <citation type="submission" date="2019-04" db="EMBL/GenBank/DDBJ databases">
        <title>Sphingobacterium olei sp. nov., isolated from oil-contaminated soil.</title>
        <authorList>
            <person name="Liu B."/>
        </authorList>
    </citation>
    <scope>NUCLEOTIDE SEQUENCE [LARGE SCALE GENOMIC DNA]</scope>
    <source>
        <strain evidence="1 2">Y3L14</strain>
    </source>
</reference>
<keyword evidence="2" id="KW-1185">Reference proteome</keyword>
<accession>A0A4U0H1U8</accession>